<evidence type="ECO:0008006" key="4">
    <source>
        <dbReference type="Google" id="ProtNLM"/>
    </source>
</evidence>
<dbReference type="SUPFAM" id="SSF81901">
    <property type="entry name" value="HCP-like"/>
    <property type="match status" value="1"/>
</dbReference>
<dbReference type="Gene3D" id="1.25.40.10">
    <property type="entry name" value="Tetratricopeptide repeat domain"/>
    <property type="match status" value="2"/>
</dbReference>
<dbReference type="EMBL" id="MUYA01000012">
    <property type="protein sequence ID" value="OOR98424.1"/>
    <property type="molecule type" value="Genomic_DNA"/>
</dbReference>
<dbReference type="Proteomes" id="UP000190867">
    <property type="component" value="Unassembled WGS sequence"/>
</dbReference>
<evidence type="ECO:0000256" key="1">
    <source>
        <dbReference type="SAM" id="SignalP"/>
    </source>
</evidence>
<gene>
    <name evidence="2" type="ORF">B0187_08230</name>
</gene>
<dbReference type="SMART" id="SM00671">
    <property type="entry name" value="SEL1"/>
    <property type="match status" value="4"/>
</dbReference>
<dbReference type="InterPro" id="IPR011990">
    <property type="entry name" value="TPR-like_helical_dom_sf"/>
</dbReference>
<feature type="chain" id="PRO_5012436434" description="Sel1 repeat family protein" evidence="1">
    <location>
        <begin position="23"/>
        <end position="265"/>
    </location>
</feature>
<protein>
    <recommendedName>
        <fullName evidence="4">Sel1 repeat family protein</fullName>
    </recommendedName>
</protein>
<keyword evidence="3" id="KW-1185">Reference proteome</keyword>
<proteinExistence type="predicted"/>
<accession>A0A1T0AR37</accession>
<dbReference type="AlphaFoldDB" id="A0A1T0AR37"/>
<feature type="signal peptide" evidence="1">
    <location>
        <begin position="1"/>
        <end position="22"/>
    </location>
</feature>
<dbReference type="OrthoDB" id="5677902at2"/>
<organism evidence="2 3">
    <name type="scientific">Haemophilus paracuniculus</name>
    <dbReference type="NCBI Taxonomy" id="734"/>
    <lineage>
        <taxon>Bacteria</taxon>
        <taxon>Pseudomonadati</taxon>
        <taxon>Pseudomonadota</taxon>
        <taxon>Gammaproteobacteria</taxon>
        <taxon>Pasteurellales</taxon>
        <taxon>Pasteurellaceae</taxon>
        <taxon>Haemophilus</taxon>
    </lineage>
</organism>
<dbReference type="Pfam" id="PF08238">
    <property type="entry name" value="Sel1"/>
    <property type="match status" value="4"/>
</dbReference>
<comment type="caution">
    <text evidence="2">The sequence shown here is derived from an EMBL/GenBank/DDBJ whole genome shotgun (WGS) entry which is preliminary data.</text>
</comment>
<reference evidence="2 3" key="1">
    <citation type="submission" date="2017-02" db="EMBL/GenBank/DDBJ databases">
        <title>Draft genome sequence of Haemophilus paracuniculus CCUG 43573 type strain.</title>
        <authorList>
            <person name="Engstrom-Jakobsson H."/>
            <person name="Salva-Serra F."/>
            <person name="Thorell K."/>
            <person name="Gonzales-Siles L."/>
            <person name="Karlsson R."/>
            <person name="Boulund F."/>
            <person name="Engstrand L."/>
            <person name="Kristiansson E."/>
            <person name="Moore E."/>
        </authorList>
    </citation>
    <scope>NUCLEOTIDE SEQUENCE [LARGE SCALE GENOMIC DNA]</scope>
    <source>
        <strain evidence="2 3">CCUG 43573</strain>
    </source>
</reference>
<dbReference type="InterPro" id="IPR006597">
    <property type="entry name" value="Sel1-like"/>
</dbReference>
<dbReference type="STRING" id="734.B0187_08230"/>
<name>A0A1T0AR37_9PAST</name>
<dbReference type="RefSeq" id="WP_078237385.1">
    <property type="nucleotide sequence ID" value="NZ_MUYA01000012.1"/>
</dbReference>
<sequence>MKMKKQLLATLTALLLAQTSVAEVNPKALELAKQGNAKAQTVVADQFCDEGQYLEGLYWWEEAAKQNNVQGQDRLADAYRNGSCSLKRSNQFPPDYPKALEWYQRIIYNPKAKDTYEFYNAKFWIADMYYWGKNGIQQDGMQAKAGFTELANLPDKLIKAEKDKKGDSVIKETRGNARYRLAQMYYFGDFTRQDYEQAYQWANKARQDLNYRGAMIQAHLDYSQRGNKQQGMELMGRVCDMGVSQQACDWYQDMKANRPLRAGNL</sequence>
<evidence type="ECO:0000313" key="3">
    <source>
        <dbReference type="Proteomes" id="UP000190867"/>
    </source>
</evidence>
<evidence type="ECO:0000313" key="2">
    <source>
        <dbReference type="EMBL" id="OOR98424.1"/>
    </source>
</evidence>
<keyword evidence="1" id="KW-0732">Signal</keyword>